<evidence type="ECO:0000313" key="14">
    <source>
        <dbReference type="EMBL" id="RAI59277.1"/>
    </source>
</evidence>
<evidence type="ECO:0000256" key="1">
    <source>
        <dbReference type="ARBA" id="ARBA00005194"/>
    </source>
</evidence>
<dbReference type="InterPro" id="IPR002347">
    <property type="entry name" value="SDR_fam"/>
</dbReference>
<comment type="caution">
    <text evidence="14">The sequence shown here is derived from an EMBL/GenBank/DDBJ whole genome shotgun (WGS) entry which is preliminary data.</text>
</comment>
<dbReference type="FunFam" id="1.10.8.400:FF:000001">
    <property type="entry name" value="Enoyl-[acyl-carrier-protein] reductase [NADH]"/>
    <property type="match status" value="1"/>
</dbReference>
<feature type="binding site" evidence="13">
    <location>
        <begin position="75"/>
        <end position="76"/>
    </location>
    <ligand>
        <name>NAD(+)</name>
        <dbReference type="ChEBI" id="CHEBI:57540"/>
    </ligand>
</feature>
<comment type="similarity">
    <text evidence="2 10">Belongs to the short-chain dehydrogenases/reductases (SDR) family. FabI subfamily.</text>
</comment>
<dbReference type="InterPro" id="IPR036291">
    <property type="entry name" value="NAD(P)-bd_dom_sf"/>
</dbReference>
<sequence length="277" mass="29274">MSEAPLAAAPTGTLMAGKRGLVMGVANDRSTAWGIARAVAAQGGEVAFTYQGEALEKRVRPLAESIGSSLVLPCDVSDDASVDAAFAAIGERWDNLDFLVHAIGFANKDYLRGRYLDTPRDVFLQALDISTYSFVSVSQRAVPLMRNGGALLTMSYLGAERVTPHYNVMGVAKAALEASVRYLAVDLGGQGIRVNAISAGPIRTLAASGIGDFRYILKWNQFNSPLKRNVTIEEVGGAGLYLLSDLGAGVTGEVHHVDCGYHVVGMKAVDAPDISTV</sequence>
<accession>A0A327M9V9</accession>
<evidence type="ECO:0000256" key="13">
    <source>
        <dbReference type="PIRSR" id="PIRSR000094-3"/>
    </source>
</evidence>
<keyword evidence="3 10" id="KW-0444">Lipid biosynthesis</keyword>
<proteinExistence type="inferred from homology"/>
<keyword evidence="4" id="KW-0276">Fatty acid metabolism</keyword>
<keyword evidence="6 10" id="KW-0520">NAD</keyword>
<dbReference type="RefSeq" id="WP_111469534.1">
    <property type="nucleotide sequence ID" value="NZ_QLIX01000005.1"/>
</dbReference>
<dbReference type="OrthoDB" id="9803628at2"/>
<dbReference type="SUPFAM" id="SSF51735">
    <property type="entry name" value="NAD(P)-binding Rossmann-fold domains"/>
    <property type="match status" value="1"/>
</dbReference>
<name>A0A327M9V9_9PROT</name>
<dbReference type="Gene3D" id="1.10.8.400">
    <property type="entry name" value="Enoyl acyl carrier protein reductase"/>
    <property type="match status" value="1"/>
</dbReference>
<evidence type="ECO:0000256" key="2">
    <source>
        <dbReference type="ARBA" id="ARBA00009233"/>
    </source>
</evidence>
<gene>
    <name evidence="14" type="ORF">DOO78_09610</name>
</gene>
<dbReference type="NCBIfam" id="NF006019">
    <property type="entry name" value="PRK08159.1"/>
    <property type="match status" value="1"/>
</dbReference>
<feature type="binding site" evidence="12">
    <location>
        <position position="106"/>
    </location>
    <ligand>
        <name>substrate</name>
    </ligand>
</feature>
<feature type="binding site" evidence="13">
    <location>
        <position position="24"/>
    </location>
    <ligand>
        <name>NAD(+)</name>
        <dbReference type="ChEBI" id="CHEBI:57540"/>
    </ligand>
</feature>
<evidence type="ECO:0000256" key="11">
    <source>
        <dbReference type="PIRSR" id="PIRSR000094-1"/>
    </source>
</evidence>
<feature type="binding site" evidence="13">
    <location>
        <position position="173"/>
    </location>
    <ligand>
        <name>NAD(+)</name>
        <dbReference type="ChEBI" id="CHEBI:57540"/>
    </ligand>
</feature>
<protein>
    <recommendedName>
        <fullName evidence="10">Enoyl-[acyl-carrier-protein] reductase [NADH]</fullName>
        <ecNumber evidence="10">1.3.1.9</ecNumber>
    </recommendedName>
</protein>
<evidence type="ECO:0000256" key="6">
    <source>
        <dbReference type="ARBA" id="ARBA00023027"/>
    </source>
</evidence>
<organism evidence="14 15">
    <name type="scientific">Roseicella frigidaeris</name>
    <dbReference type="NCBI Taxonomy" id="2230885"/>
    <lineage>
        <taxon>Bacteria</taxon>
        <taxon>Pseudomonadati</taxon>
        <taxon>Pseudomonadota</taxon>
        <taxon>Alphaproteobacteria</taxon>
        <taxon>Acetobacterales</taxon>
        <taxon>Roseomonadaceae</taxon>
        <taxon>Roseicella</taxon>
    </lineage>
</organism>
<dbReference type="FunFam" id="3.40.50.720:FF:000054">
    <property type="entry name" value="Enoyl-[acyl-carrier-protein] reductase [NADH]"/>
    <property type="match status" value="1"/>
</dbReference>
<dbReference type="Proteomes" id="UP000249065">
    <property type="component" value="Unassembled WGS sequence"/>
</dbReference>
<dbReference type="CDD" id="cd05372">
    <property type="entry name" value="ENR_SDR"/>
    <property type="match status" value="1"/>
</dbReference>
<evidence type="ECO:0000256" key="7">
    <source>
        <dbReference type="ARBA" id="ARBA00023098"/>
    </source>
</evidence>
<dbReference type="InterPro" id="IPR014358">
    <property type="entry name" value="Enoyl-ACP_Rdtase_NADH"/>
</dbReference>
<feature type="active site" description="Proton acceptor" evidence="11">
    <location>
        <position position="166"/>
    </location>
</feature>
<evidence type="ECO:0000256" key="4">
    <source>
        <dbReference type="ARBA" id="ARBA00022832"/>
    </source>
</evidence>
<evidence type="ECO:0000256" key="12">
    <source>
        <dbReference type="PIRSR" id="PIRSR000094-2"/>
    </source>
</evidence>
<feature type="binding site" evidence="13">
    <location>
        <begin position="202"/>
        <end position="206"/>
    </location>
    <ligand>
        <name>NAD(+)</name>
        <dbReference type="ChEBI" id="CHEBI:57540"/>
    </ligand>
</feature>
<dbReference type="GO" id="GO:0006633">
    <property type="term" value="P:fatty acid biosynthetic process"/>
    <property type="evidence" value="ECO:0007669"/>
    <property type="project" value="UniProtKB-UniPathway"/>
</dbReference>
<feature type="binding site" evidence="13">
    <location>
        <position position="103"/>
    </location>
    <ligand>
        <name>NAD(+)</name>
        <dbReference type="ChEBI" id="CHEBI:57540"/>
    </ligand>
</feature>
<dbReference type="UniPathway" id="UPA00094"/>
<evidence type="ECO:0000256" key="10">
    <source>
        <dbReference type="PIRNR" id="PIRNR000094"/>
    </source>
</evidence>
<keyword evidence="8 10" id="KW-0275">Fatty acid biosynthesis</keyword>
<evidence type="ECO:0000256" key="8">
    <source>
        <dbReference type="ARBA" id="ARBA00023160"/>
    </source>
</evidence>
<dbReference type="PANTHER" id="PTHR43159">
    <property type="entry name" value="ENOYL-[ACYL-CARRIER-PROTEIN] REDUCTASE"/>
    <property type="match status" value="1"/>
</dbReference>
<evidence type="ECO:0000256" key="9">
    <source>
        <dbReference type="ARBA" id="ARBA00048572"/>
    </source>
</evidence>
<keyword evidence="7" id="KW-0443">Lipid metabolism</keyword>
<feature type="binding site" evidence="13">
    <location>
        <position position="51"/>
    </location>
    <ligand>
        <name>NAD(+)</name>
        <dbReference type="ChEBI" id="CHEBI:57540"/>
    </ligand>
</feature>
<evidence type="ECO:0000256" key="5">
    <source>
        <dbReference type="ARBA" id="ARBA00023002"/>
    </source>
</evidence>
<comment type="pathway">
    <text evidence="1">Lipid metabolism; fatty acid biosynthesis.</text>
</comment>
<dbReference type="Gene3D" id="3.40.50.720">
    <property type="entry name" value="NAD(P)-binding Rossmann-like Domain"/>
    <property type="match status" value="1"/>
</dbReference>
<dbReference type="GO" id="GO:0004318">
    <property type="term" value="F:enoyl-[acyl-carrier-protein] reductase (NADH) activity"/>
    <property type="evidence" value="ECO:0007669"/>
    <property type="project" value="UniProtKB-EC"/>
</dbReference>
<keyword evidence="15" id="KW-1185">Reference proteome</keyword>
<dbReference type="AlphaFoldDB" id="A0A327M9V9"/>
<dbReference type="PANTHER" id="PTHR43159:SF2">
    <property type="entry name" value="ENOYL-[ACYL-CARRIER-PROTEIN] REDUCTASE [NADH], CHLOROPLASTIC"/>
    <property type="match status" value="1"/>
</dbReference>
<reference evidence="15" key="1">
    <citation type="submission" date="2018-06" db="EMBL/GenBank/DDBJ databases">
        <authorList>
            <person name="Khan S.A."/>
        </authorList>
    </citation>
    <scope>NUCLEOTIDE SEQUENCE [LARGE SCALE GENOMIC DNA]</scope>
    <source>
        <strain evidence="15">DB-1506</strain>
    </source>
</reference>
<dbReference type="PIRSF" id="PIRSF000094">
    <property type="entry name" value="Enoyl-ACP_rdct"/>
    <property type="match status" value="1"/>
</dbReference>
<dbReference type="PRINTS" id="PR00081">
    <property type="entry name" value="GDHRDH"/>
</dbReference>
<dbReference type="Pfam" id="PF13561">
    <property type="entry name" value="adh_short_C2"/>
    <property type="match status" value="1"/>
</dbReference>
<comment type="catalytic activity">
    <reaction evidence="9 10">
        <text>a 2,3-saturated acyl-[ACP] + NAD(+) = a (2E)-enoyl-[ACP] + NADH + H(+)</text>
        <dbReference type="Rhea" id="RHEA:10240"/>
        <dbReference type="Rhea" id="RHEA-COMP:9925"/>
        <dbReference type="Rhea" id="RHEA-COMP:9926"/>
        <dbReference type="ChEBI" id="CHEBI:15378"/>
        <dbReference type="ChEBI" id="CHEBI:57540"/>
        <dbReference type="ChEBI" id="CHEBI:57945"/>
        <dbReference type="ChEBI" id="CHEBI:78784"/>
        <dbReference type="ChEBI" id="CHEBI:78785"/>
        <dbReference type="EC" id="1.3.1.9"/>
    </reaction>
</comment>
<dbReference type="EC" id="1.3.1.9" evidence="10"/>
<keyword evidence="5 10" id="KW-0560">Oxidoreductase</keyword>
<feature type="active site" description="Proton acceptor" evidence="11">
    <location>
        <position position="156"/>
    </location>
</feature>
<evidence type="ECO:0000313" key="15">
    <source>
        <dbReference type="Proteomes" id="UP000249065"/>
    </source>
</evidence>
<evidence type="ECO:0000256" key="3">
    <source>
        <dbReference type="ARBA" id="ARBA00022516"/>
    </source>
</evidence>
<dbReference type="EMBL" id="QLIX01000005">
    <property type="protein sequence ID" value="RAI59277.1"/>
    <property type="molecule type" value="Genomic_DNA"/>
</dbReference>